<dbReference type="Pfam" id="PF06325">
    <property type="entry name" value="PrmA"/>
    <property type="match status" value="1"/>
</dbReference>
<dbReference type="Proteomes" id="UP000002063">
    <property type="component" value="Chromosome"/>
</dbReference>
<proteinExistence type="predicted"/>
<dbReference type="AlphaFoldDB" id="C9RHD8"/>
<dbReference type="HOGENOM" id="CLU_1067987_0_0_2"/>
<dbReference type="CDD" id="cd02440">
    <property type="entry name" value="AdoMet_MTases"/>
    <property type="match status" value="1"/>
</dbReference>
<dbReference type="InterPro" id="IPR025799">
    <property type="entry name" value="Arg_MeTrfase"/>
</dbReference>
<dbReference type="PANTHER" id="PTHR11006:SF4">
    <property type="entry name" value="PROTEIN ARGININE N-METHYLTRANSFERASE 7"/>
    <property type="match status" value="1"/>
</dbReference>
<dbReference type="SUPFAM" id="SSF53335">
    <property type="entry name" value="S-adenosyl-L-methionine-dependent methyltransferases"/>
    <property type="match status" value="1"/>
</dbReference>
<keyword evidence="2" id="KW-1185">Reference proteome</keyword>
<accession>C9RHD8</accession>
<dbReference type="eggNOG" id="arCOG04843">
    <property type="taxonomic scope" value="Archaea"/>
</dbReference>
<dbReference type="KEGG" id="mvu:Metvu_1132"/>
<dbReference type="InterPro" id="IPR021172">
    <property type="entry name" value="UCP006607_RNA_methylase-rel"/>
</dbReference>
<dbReference type="OrthoDB" id="106720at2157"/>
<evidence type="ECO:0008006" key="3">
    <source>
        <dbReference type="Google" id="ProtNLM"/>
    </source>
</evidence>
<dbReference type="GeneID" id="8513471"/>
<sequence>MDLTKNKLRLKVPQWHYSLLTDYERLAIFKKVIENTLKGGEVIYDLGTGSGILAMMSAKKAKKVYAIELDPFTYEYAKENVYINGFKNIEVIEGDASLYNFKEKADVIIAELLDTALITEPQVNVLNSIIKRGYLKENAKIIPQKAITTIQLVEAKLNHPYYDEEITSKEISEEIIYEEVDFYKVNPLEVKYNITLEAEERAENLGIKLRTYTILNEDCVSGQTPMLNPPLIFPLNRSADKGEIKILLSYKRGGDLESVKCKFKQ</sequence>
<dbReference type="STRING" id="579137.Metvu_1132"/>
<dbReference type="EMBL" id="CP001787">
    <property type="protein sequence ID" value="ACX72990.1"/>
    <property type="molecule type" value="Genomic_DNA"/>
</dbReference>
<dbReference type="GO" id="GO:0016274">
    <property type="term" value="F:protein-arginine N-methyltransferase activity"/>
    <property type="evidence" value="ECO:0007669"/>
    <property type="project" value="InterPro"/>
</dbReference>
<organism evidence="1 2">
    <name type="scientific">Methanocaldococcus vulcanius (strain ATCC 700851 / DSM 12094 / M7)</name>
    <name type="common">Methanococcus vulcanius</name>
    <dbReference type="NCBI Taxonomy" id="579137"/>
    <lineage>
        <taxon>Archaea</taxon>
        <taxon>Methanobacteriati</taxon>
        <taxon>Methanobacteriota</taxon>
        <taxon>Methanomada group</taxon>
        <taxon>Methanococci</taxon>
        <taxon>Methanococcales</taxon>
        <taxon>Methanocaldococcaceae</taxon>
        <taxon>Methanocaldococcus</taxon>
    </lineage>
</organism>
<dbReference type="GO" id="GO:0042054">
    <property type="term" value="F:histone methyltransferase activity"/>
    <property type="evidence" value="ECO:0007669"/>
    <property type="project" value="TreeGrafter"/>
</dbReference>
<dbReference type="PANTHER" id="PTHR11006">
    <property type="entry name" value="PROTEIN ARGININE N-METHYLTRANSFERASE"/>
    <property type="match status" value="1"/>
</dbReference>
<reference evidence="1" key="1">
    <citation type="submission" date="2009-10" db="EMBL/GenBank/DDBJ databases">
        <title>Complete sequence of chromosome of Methanocaldococcus vulcanius M7.</title>
        <authorList>
            <consortium name="US DOE Joint Genome Institute"/>
            <person name="Lucas S."/>
            <person name="Copeland A."/>
            <person name="Lapidus A."/>
            <person name="Glavina del Rio T."/>
            <person name="Dalin E."/>
            <person name="Tice H."/>
            <person name="Bruce D."/>
            <person name="Goodwin L."/>
            <person name="Pitluck S."/>
            <person name="Lcollab F.I."/>
            <person name="Brettin T."/>
            <person name="Detter J.C."/>
            <person name="Han C."/>
            <person name="Tapia R."/>
            <person name="Kuske C.R."/>
            <person name="Schmutz J."/>
            <person name="Larimer F."/>
            <person name="Land M."/>
            <person name="Hauser L."/>
            <person name="Kyrpides N."/>
            <person name="Ovchinikova G."/>
            <person name="Sieprawska-Lupa M."/>
            <person name="Whitman W.B."/>
            <person name="Woyke T."/>
        </authorList>
    </citation>
    <scope>NUCLEOTIDE SEQUENCE [LARGE SCALE GENOMIC DNA]</scope>
    <source>
        <strain evidence="1">M7</strain>
    </source>
</reference>
<dbReference type="RefSeq" id="WP_015733210.1">
    <property type="nucleotide sequence ID" value="NC_013407.1"/>
</dbReference>
<evidence type="ECO:0000313" key="2">
    <source>
        <dbReference type="Proteomes" id="UP000002063"/>
    </source>
</evidence>
<dbReference type="Gene3D" id="3.40.50.150">
    <property type="entry name" value="Vaccinia Virus protein VP39"/>
    <property type="match status" value="1"/>
</dbReference>
<name>C9RHD8_METVM</name>
<dbReference type="PIRSF" id="PIRSF006607">
    <property type="entry name" value="RNAmts_UCP006607"/>
    <property type="match status" value="1"/>
</dbReference>
<gene>
    <name evidence="1" type="ordered locus">Metvu_1132</name>
</gene>
<dbReference type="InterPro" id="IPR029063">
    <property type="entry name" value="SAM-dependent_MTases_sf"/>
</dbReference>
<protein>
    <recommendedName>
        <fullName evidence="3">Ribosomal L11 methyltransferase</fullName>
    </recommendedName>
</protein>
<evidence type="ECO:0000313" key="1">
    <source>
        <dbReference type="EMBL" id="ACX72990.1"/>
    </source>
</evidence>